<name>A0A1F7JIC1_9BACT</name>
<proteinExistence type="predicted"/>
<gene>
    <name evidence="2" type="ORF">A3H78_03610</name>
</gene>
<keyword evidence="1" id="KW-0812">Transmembrane</keyword>
<keyword evidence="1" id="KW-0472">Membrane</keyword>
<feature type="transmembrane region" description="Helical" evidence="1">
    <location>
        <begin position="12"/>
        <end position="32"/>
    </location>
</feature>
<evidence type="ECO:0000313" key="3">
    <source>
        <dbReference type="Proteomes" id="UP000177418"/>
    </source>
</evidence>
<sequence>MIMEKDRMTRIAAIIVGVILALVLIFFGFRIVQQRFGNAAGTPTDIVGSNITTNSFDVTFAVSDQCDNFKVVYGLDCTPSGTNLFSQCAATNTDTSGVSDCGCPLTLLSPNTTYHWYLANGSNTYKNASICYTSTTKTEAESTTTSITPTPTAVTQTVPTPTVFSNATVQLTPADQVTNCQFIEDHLGETQGNISYTTLDVMRCRTRLTPTPTP</sequence>
<evidence type="ECO:0000313" key="2">
    <source>
        <dbReference type="EMBL" id="OGK55363.1"/>
    </source>
</evidence>
<reference evidence="2 3" key="1">
    <citation type="journal article" date="2016" name="Nat. Commun.">
        <title>Thousands of microbial genomes shed light on interconnected biogeochemical processes in an aquifer system.</title>
        <authorList>
            <person name="Anantharaman K."/>
            <person name="Brown C.T."/>
            <person name="Hug L.A."/>
            <person name="Sharon I."/>
            <person name="Castelle C.J."/>
            <person name="Probst A.J."/>
            <person name="Thomas B.C."/>
            <person name="Singh A."/>
            <person name="Wilkins M.J."/>
            <person name="Karaoz U."/>
            <person name="Brodie E.L."/>
            <person name="Williams K.H."/>
            <person name="Hubbard S.S."/>
            <person name="Banfield J.F."/>
        </authorList>
    </citation>
    <scope>NUCLEOTIDE SEQUENCE [LARGE SCALE GENOMIC DNA]</scope>
</reference>
<evidence type="ECO:0000256" key="1">
    <source>
        <dbReference type="SAM" id="Phobius"/>
    </source>
</evidence>
<accession>A0A1F7JIC1</accession>
<organism evidence="2 3">
    <name type="scientific">Candidatus Roizmanbacteria bacterium RIFCSPLOWO2_02_FULL_36_11</name>
    <dbReference type="NCBI Taxonomy" id="1802071"/>
    <lineage>
        <taxon>Bacteria</taxon>
        <taxon>Candidatus Roizmaniibacteriota</taxon>
    </lineage>
</organism>
<dbReference type="EMBL" id="MGAV01000006">
    <property type="protein sequence ID" value="OGK55363.1"/>
    <property type="molecule type" value="Genomic_DNA"/>
</dbReference>
<keyword evidence="1" id="KW-1133">Transmembrane helix</keyword>
<comment type="caution">
    <text evidence="2">The sequence shown here is derived from an EMBL/GenBank/DDBJ whole genome shotgun (WGS) entry which is preliminary data.</text>
</comment>
<dbReference type="AlphaFoldDB" id="A0A1F7JIC1"/>
<protein>
    <submittedName>
        <fullName evidence="2">Uncharacterized protein</fullName>
    </submittedName>
</protein>
<dbReference type="Proteomes" id="UP000177418">
    <property type="component" value="Unassembled WGS sequence"/>
</dbReference>